<feature type="region of interest" description="Disordered" evidence="1">
    <location>
        <begin position="168"/>
        <end position="211"/>
    </location>
</feature>
<dbReference type="InterPro" id="IPR010982">
    <property type="entry name" value="Lambda_DNA-bd_dom_sf"/>
</dbReference>
<dbReference type="SUPFAM" id="SSF47413">
    <property type="entry name" value="lambda repressor-like DNA-binding domains"/>
    <property type="match status" value="1"/>
</dbReference>
<evidence type="ECO:0000313" key="3">
    <source>
        <dbReference type="EMBL" id="GAA3717028.1"/>
    </source>
</evidence>
<accession>A0ABP7EBZ8</accession>
<sequence length="211" mass="23225">MVAMSRAKRADLARRARRIRQECERQGVGTAQVAAAIVEQLPDILPLEAWRLARGWSRPQALARLLATLYKADGRVAPGVNTEMLCRWEHGAVAISADYAYMLCRLYEASPDALRPNAAPAPAPIETLPDSKSVTHRRRVITVLDGSRDDEGTEPMRGVAQYSRPGWTFRWQPSNASTTPWLSPHGRTPSSRHPGGMGARGGELPPGHRHP</sequence>
<dbReference type="PROSITE" id="PS50943">
    <property type="entry name" value="HTH_CROC1"/>
    <property type="match status" value="1"/>
</dbReference>
<evidence type="ECO:0000259" key="2">
    <source>
        <dbReference type="PROSITE" id="PS50943"/>
    </source>
</evidence>
<evidence type="ECO:0000256" key="1">
    <source>
        <dbReference type="SAM" id="MobiDB-lite"/>
    </source>
</evidence>
<dbReference type="Proteomes" id="UP001500902">
    <property type="component" value="Unassembled WGS sequence"/>
</dbReference>
<dbReference type="InterPro" id="IPR001387">
    <property type="entry name" value="Cro/C1-type_HTH"/>
</dbReference>
<name>A0ABP7EBZ8_9ACTN</name>
<dbReference type="EMBL" id="BAAAZP010000237">
    <property type="protein sequence ID" value="GAA3717028.1"/>
    <property type="molecule type" value="Genomic_DNA"/>
</dbReference>
<keyword evidence="4" id="KW-1185">Reference proteome</keyword>
<organism evidence="3 4">
    <name type="scientific">Nonomuraea antimicrobica</name>
    <dbReference type="NCBI Taxonomy" id="561173"/>
    <lineage>
        <taxon>Bacteria</taxon>
        <taxon>Bacillati</taxon>
        <taxon>Actinomycetota</taxon>
        <taxon>Actinomycetes</taxon>
        <taxon>Streptosporangiales</taxon>
        <taxon>Streptosporangiaceae</taxon>
        <taxon>Nonomuraea</taxon>
    </lineage>
</organism>
<comment type="caution">
    <text evidence="3">The sequence shown here is derived from an EMBL/GenBank/DDBJ whole genome shotgun (WGS) entry which is preliminary data.</text>
</comment>
<reference evidence="4" key="1">
    <citation type="journal article" date="2019" name="Int. J. Syst. Evol. Microbiol.">
        <title>The Global Catalogue of Microorganisms (GCM) 10K type strain sequencing project: providing services to taxonomists for standard genome sequencing and annotation.</title>
        <authorList>
            <consortium name="The Broad Institute Genomics Platform"/>
            <consortium name="The Broad Institute Genome Sequencing Center for Infectious Disease"/>
            <person name="Wu L."/>
            <person name="Ma J."/>
        </authorList>
    </citation>
    <scope>NUCLEOTIDE SEQUENCE [LARGE SCALE GENOMIC DNA]</scope>
    <source>
        <strain evidence="4">JCM 16904</strain>
    </source>
</reference>
<gene>
    <name evidence="3" type="ORF">GCM10022224_098350</name>
</gene>
<protein>
    <recommendedName>
        <fullName evidence="2">HTH cro/C1-type domain-containing protein</fullName>
    </recommendedName>
</protein>
<feature type="compositionally biased region" description="Polar residues" evidence="1">
    <location>
        <begin position="171"/>
        <end position="181"/>
    </location>
</feature>
<feature type="domain" description="HTH cro/C1-type" evidence="2">
    <location>
        <begin position="79"/>
        <end position="114"/>
    </location>
</feature>
<proteinExistence type="predicted"/>
<evidence type="ECO:0000313" key="4">
    <source>
        <dbReference type="Proteomes" id="UP001500902"/>
    </source>
</evidence>